<gene>
    <name evidence="1" type="ORF">KO493_04870</name>
</gene>
<proteinExistence type="predicted"/>
<evidence type="ECO:0000313" key="1">
    <source>
        <dbReference type="EMBL" id="MBU2950026.1"/>
    </source>
</evidence>
<keyword evidence="2" id="KW-1185">Reference proteome</keyword>
<dbReference type="Proteomes" id="UP001647509">
    <property type="component" value="Unassembled WGS sequence"/>
</dbReference>
<reference evidence="1" key="1">
    <citation type="submission" date="2021-05" db="EMBL/GenBank/DDBJ databases">
        <title>Draft genomes of bacteria isolated from model marine particles.</title>
        <authorList>
            <person name="Datta M.S."/>
            <person name="Schwartzman J.A."/>
            <person name="Enke T.N."/>
            <person name="Saavedra J."/>
            <person name="Cermak N."/>
            <person name="Cordero O.X."/>
        </authorList>
    </citation>
    <scope>NUCLEOTIDE SEQUENCE</scope>
    <source>
        <strain evidence="1">I2M19</strain>
    </source>
</reference>
<sequence>MSYQIELRHIKYFLAVAEALHFRKAAEKLFISQPGLSRQIKDMEEALGVTLFDRHNRQVLLTPAGVYLKEELSKNLKHLDIILNHAKHLEEGKDGELKFGYVGSAMQHIIPELLIKFTKNHPKVLFSLKEMGNIKQIEALLAQDIDIGFVRLERIPRGLDSTLILKEPFCLVLPGNHPISASNFKNILQLKNESFILFDPEYSASYYEKVMGIFDDNGFTPMVSHNTIHADSIYKLVEKEFGISIVPKSLTTSNNPKIKCIELDMIPQRTSLSAIWKKDNSNPILTKVLALIHKEITN</sequence>
<name>A0ACC5U6W9_9FLAO</name>
<comment type="caution">
    <text evidence="1">The sequence shown here is derived from an EMBL/GenBank/DDBJ whole genome shotgun (WGS) entry which is preliminary data.</text>
</comment>
<accession>A0ACC5U6W9</accession>
<dbReference type="EMBL" id="JAHKPD010000011">
    <property type="protein sequence ID" value="MBU2950026.1"/>
    <property type="molecule type" value="Genomic_DNA"/>
</dbReference>
<protein>
    <submittedName>
        <fullName evidence="1">LysR family transcriptional regulator</fullName>
    </submittedName>
</protein>
<evidence type="ECO:0000313" key="2">
    <source>
        <dbReference type="Proteomes" id="UP001647509"/>
    </source>
</evidence>
<organism evidence="1 2">
    <name type="scientific">Pseudotamlana agarivorans</name>
    <dbReference type="NCBI Taxonomy" id="481183"/>
    <lineage>
        <taxon>Bacteria</taxon>
        <taxon>Pseudomonadati</taxon>
        <taxon>Bacteroidota</taxon>
        <taxon>Flavobacteriia</taxon>
        <taxon>Flavobacteriales</taxon>
        <taxon>Flavobacteriaceae</taxon>
        <taxon>Pseudotamlana</taxon>
    </lineage>
</organism>